<dbReference type="GO" id="GO:0032259">
    <property type="term" value="P:methylation"/>
    <property type="evidence" value="ECO:0007669"/>
    <property type="project" value="InterPro"/>
</dbReference>
<dbReference type="Pfam" id="PF14280">
    <property type="entry name" value="DUF4365"/>
    <property type="match status" value="1"/>
</dbReference>
<dbReference type="OrthoDB" id="5141067at2"/>
<gene>
    <name evidence="2" type="ORF">Pan241w_26310</name>
</gene>
<feature type="domain" description="DUF4365" evidence="1">
    <location>
        <begin position="26"/>
        <end position="117"/>
    </location>
</feature>
<accession>A0A517RF96</accession>
<dbReference type="GO" id="GO:0008168">
    <property type="term" value="F:methyltransferase activity"/>
    <property type="evidence" value="ECO:0007669"/>
    <property type="project" value="InterPro"/>
</dbReference>
<dbReference type="Proteomes" id="UP000317171">
    <property type="component" value="Chromosome"/>
</dbReference>
<dbReference type="PROSITE" id="PS00092">
    <property type="entry name" value="N6_MTASE"/>
    <property type="match status" value="1"/>
</dbReference>
<sequence length="313" mass="36135">MEKDNKCRPRSHEIDTAARRKVPTALPDAWEHRESTGRDYGIDMTIEIFKEGCSTGNQLELQIKGTEKLIDDKEDVYDFDMPVKSLRYIENHHYPVLLVICPVNRPTPMFYYVWLQDYIQVVLEKENPEWRLNRSTVRIKVPIQNSMPGNEKHLSYIANHLRRVSDWKRLGAILHEFKQVFWSNDVGDWSKAEIAEAKRLLEKALELDAIFGDPPYAPGQLQKIITIDPAIKAAELLLRGGPFTVEEVRSVGTELTDDALRLMNDETVELDIAEMSIKFVLSHTENRLSSALSTANDNSLKYLVWKQRGEHDF</sequence>
<keyword evidence="3" id="KW-1185">Reference proteome</keyword>
<dbReference type="EMBL" id="CP036269">
    <property type="protein sequence ID" value="QDT42546.1"/>
    <property type="molecule type" value="Genomic_DNA"/>
</dbReference>
<dbReference type="GO" id="GO:0003676">
    <property type="term" value="F:nucleic acid binding"/>
    <property type="evidence" value="ECO:0007669"/>
    <property type="project" value="InterPro"/>
</dbReference>
<reference evidence="2 3" key="1">
    <citation type="submission" date="2019-02" db="EMBL/GenBank/DDBJ databases">
        <title>Deep-cultivation of Planctomycetes and their phenomic and genomic characterization uncovers novel biology.</title>
        <authorList>
            <person name="Wiegand S."/>
            <person name="Jogler M."/>
            <person name="Boedeker C."/>
            <person name="Pinto D."/>
            <person name="Vollmers J."/>
            <person name="Rivas-Marin E."/>
            <person name="Kohn T."/>
            <person name="Peeters S.H."/>
            <person name="Heuer A."/>
            <person name="Rast P."/>
            <person name="Oberbeckmann S."/>
            <person name="Bunk B."/>
            <person name="Jeske O."/>
            <person name="Meyerdierks A."/>
            <person name="Storesund J.E."/>
            <person name="Kallscheuer N."/>
            <person name="Luecker S."/>
            <person name="Lage O.M."/>
            <person name="Pohl T."/>
            <person name="Merkel B.J."/>
            <person name="Hornburger P."/>
            <person name="Mueller R.-W."/>
            <person name="Bruemmer F."/>
            <person name="Labrenz M."/>
            <person name="Spormann A.M."/>
            <person name="Op den Camp H."/>
            <person name="Overmann J."/>
            <person name="Amann R."/>
            <person name="Jetten M.S.M."/>
            <person name="Mascher T."/>
            <person name="Medema M.H."/>
            <person name="Devos D.P."/>
            <person name="Kaster A.-K."/>
            <person name="Ovreas L."/>
            <person name="Rohde M."/>
            <person name="Galperin M.Y."/>
            <person name="Jogler C."/>
        </authorList>
    </citation>
    <scope>NUCLEOTIDE SEQUENCE [LARGE SCALE GENOMIC DNA]</scope>
    <source>
        <strain evidence="2 3">Pan241w</strain>
    </source>
</reference>
<dbReference type="InterPro" id="IPR025375">
    <property type="entry name" value="DUF4365"/>
</dbReference>
<dbReference type="RefSeq" id="WP_145215969.1">
    <property type="nucleotide sequence ID" value="NZ_CP036269.1"/>
</dbReference>
<dbReference type="AlphaFoldDB" id="A0A517RF96"/>
<evidence type="ECO:0000259" key="1">
    <source>
        <dbReference type="Pfam" id="PF14280"/>
    </source>
</evidence>
<proteinExistence type="predicted"/>
<organism evidence="2 3">
    <name type="scientific">Gimesia alba</name>
    <dbReference type="NCBI Taxonomy" id="2527973"/>
    <lineage>
        <taxon>Bacteria</taxon>
        <taxon>Pseudomonadati</taxon>
        <taxon>Planctomycetota</taxon>
        <taxon>Planctomycetia</taxon>
        <taxon>Planctomycetales</taxon>
        <taxon>Planctomycetaceae</taxon>
        <taxon>Gimesia</taxon>
    </lineage>
</organism>
<evidence type="ECO:0000313" key="3">
    <source>
        <dbReference type="Proteomes" id="UP000317171"/>
    </source>
</evidence>
<dbReference type="KEGG" id="gaz:Pan241w_26310"/>
<dbReference type="InterPro" id="IPR002052">
    <property type="entry name" value="DNA_methylase_N6_adenine_CS"/>
</dbReference>
<evidence type="ECO:0000313" key="2">
    <source>
        <dbReference type="EMBL" id="QDT42546.1"/>
    </source>
</evidence>
<protein>
    <recommendedName>
        <fullName evidence="1">DUF4365 domain-containing protein</fullName>
    </recommendedName>
</protein>
<name>A0A517RF96_9PLAN</name>